<dbReference type="Ensembl" id="ENSPSMT00000005237.1">
    <property type="protein sequence ID" value="ENSPSMP00000004334.1"/>
    <property type="gene ID" value="ENSPSMG00000003470.1"/>
</dbReference>
<keyword evidence="4" id="KW-1185">Reference proteome</keyword>
<accession>A0A8C8YR51</accession>
<reference evidence="3" key="2">
    <citation type="submission" date="2025-09" db="UniProtKB">
        <authorList>
            <consortium name="Ensembl"/>
        </authorList>
    </citation>
    <scope>IDENTIFICATION</scope>
</reference>
<dbReference type="PANTHER" id="PTHR23045:SF9">
    <property type="entry name" value="LEUCINE RICH REPEAT CONTAINING 37A-RELATED"/>
    <property type="match status" value="1"/>
</dbReference>
<evidence type="ECO:0000313" key="3">
    <source>
        <dbReference type="Ensembl" id="ENSPSMP00000004334.1"/>
    </source>
</evidence>
<proteinExistence type="predicted"/>
<organism evidence="3 4">
    <name type="scientific">Prolemur simus</name>
    <name type="common">Greater bamboo lemur</name>
    <name type="synonym">Hapalemur simus</name>
    <dbReference type="NCBI Taxonomy" id="1328070"/>
    <lineage>
        <taxon>Eukaryota</taxon>
        <taxon>Metazoa</taxon>
        <taxon>Chordata</taxon>
        <taxon>Craniata</taxon>
        <taxon>Vertebrata</taxon>
        <taxon>Euteleostomi</taxon>
        <taxon>Mammalia</taxon>
        <taxon>Eutheria</taxon>
        <taxon>Euarchontoglires</taxon>
        <taxon>Primates</taxon>
        <taxon>Strepsirrhini</taxon>
        <taxon>Lemuriformes</taxon>
        <taxon>Lemuridae</taxon>
        <taxon>Prolemur</taxon>
    </lineage>
</organism>
<dbReference type="PANTHER" id="PTHR23045">
    <property type="entry name" value="LEUCINE-RICH REPEAT-CONTAINING PROTEIN 37A"/>
    <property type="match status" value="1"/>
</dbReference>
<dbReference type="AlphaFoldDB" id="A0A8C8YR51"/>
<name>A0A8C8YR51_PROSS</name>
<reference evidence="3" key="1">
    <citation type="submission" date="2025-08" db="UniProtKB">
        <authorList>
            <consortium name="Ensembl"/>
        </authorList>
    </citation>
    <scope>IDENTIFICATION</scope>
</reference>
<feature type="signal peptide" evidence="2">
    <location>
        <begin position="1"/>
        <end position="18"/>
    </location>
</feature>
<dbReference type="GeneTree" id="ENSGT00530000063282"/>
<evidence type="ECO:0000256" key="1">
    <source>
        <dbReference type="SAM" id="MobiDB-lite"/>
    </source>
</evidence>
<dbReference type="InterPro" id="IPR015753">
    <property type="entry name" value="LRRC37"/>
</dbReference>
<evidence type="ECO:0000256" key="2">
    <source>
        <dbReference type="SAM" id="SignalP"/>
    </source>
</evidence>
<protein>
    <submittedName>
        <fullName evidence="3">Uncharacterized protein</fullName>
    </submittedName>
</protein>
<dbReference type="Proteomes" id="UP000694414">
    <property type="component" value="Unplaced"/>
</dbReference>
<evidence type="ECO:0000313" key="4">
    <source>
        <dbReference type="Proteomes" id="UP000694414"/>
    </source>
</evidence>
<feature type="chain" id="PRO_5034180308" evidence="2">
    <location>
        <begin position="19"/>
        <end position="69"/>
    </location>
</feature>
<keyword evidence="2" id="KW-0732">Signal</keyword>
<sequence>FSALQLLLGSGFCSGGFGIPDEGFFRGWWPLWLRDMYRPLNATRQKNMAEKLHDKESSDEEEIFNKNAG</sequence>
<feature type="region of interest" description="Disordered" evidence="1">
    <location>
        <begin position="48"/>
        <end position="69"/>
    </location>
</feature>